<dbReference type="AlphaFoldDB" id="A0A438H480"/>
<comment type="caution">
    <text evidence="2">The sequence shown here is derived from an EMBL/GenBank/DDBJ whole genome shotgun (WGS) entry which is preliminary data.</text>
</comment>
<dbReference type="SUPFAM" id="SSF56672">
    <property type="entry name" value="DNA/RNA polymerases"/>
    <property type="match status" value="1"/>
</dbReference>
<dbReference type="InterPro" id="IPR053134">
    <property type="entry name" value="RNA-dir_DNA_polymerase"/>
</dbReference>
<dbReference type="InterPro" id="IPR021109">
    <property type="entry name" value="Peptidase_aspartic_dom_sf"/>
</dbReference>
<organism evidence="2 3">
    <name type="scientific">Vitis vinifera</name>
    <name type="common">Grape</name>
    <dbReference type="NCBI Taxonomy" id="29760"/>
    <lineage>
        <taxon>Eukaryota</taxon>
        <taxon>Viridiplantae</taxon>
        <taxon>Streptophyta</taxon>
        <taxon>Embryophyta</taxon>
        <taxon>Tracheophyta</taxon>
        <taxon>Spermatophyta</taxon>
        <taxon>Magnoliopsida</taxon>
        <taxon>eudicotyledons</taxon>
        <taxon>Gunneridae</taxon>
        <taxon>Pentapetalae</taxon>
        <taxon>rosids</taxon>
        <taxon>Vitales</taxon>
        <taxon>Vitaceae</taxon>
        <taxon>Viteae</taxon>
        <taxon>Vitis</taxon>
    </lineage>
</organism>
<dbReference type="InterPro" id="IPR000477">
    <property type="entry name" value="RT_dom"/>
</dbReference>
<name>A0A438H480_VITVI</name>
<gene>
    <name evidence="2" type="primary">RRPO_108</name>
    <name evidence="2" type="ORF">CK203_048204</name>
</gene>
<dbReference type="EMBL" id="QGNW01000286">
    <property type="protein sequence ID" value="RVW79091.1"/>
    <property type="molecule type" value="Genomic_DNA"/>
</dbReference>
<feature type="domain" description="Reverse transcriptase" evidence="1">
    <location>
        <begin position="217"/>
        <end position="404"/>
    </location>
</feature>
<dbReference type="CDD" id="cd00303">
    <property type="entry name" value="retropepsin_like"/>
    <property type="match status" value="1"/>
</dbReference>
<proteinExistence type="predicted"/>
<dbReference type="InterPro" id="IPR043128">
    <property type="entry name" value="Rev_trsase/Diguanyl_cyclase"/>
</dbReference>
<accession>A0A438H480</accession>
<dbReference type="SUPFAM" id="SSF50630">
    <property type="entry name" value="Acid proteases"/>
    <property type="match status" value="1"/>
</dbReference>
<evidence type="ECO:0000313" key="3">
    <source>
        <dbReference type="Proteomes" id="UP000288805"/>
    </source>
</evidence>
<reference evidence="2 3" key="1">
    <citation type="journal article" date="2018" name="PLoS Genet.">
        <title>Population sequencing reveals clonal diversity and ancestral inbreeding in the grapevine cultivar Chardonnay.</title>
        <authorList>
            <person name="Roach M.J."/>
            <person name="Johnson D.L."/>
            <person name="Bohlmann J."/>
            <person name="van Vuuren H.J."/>
            <person name="Jones S.J."/>
            <person name="Pretorius I.S."/>
            <person name="Schmidt S.A."/>
            <person name="Borneman A.R."/>
        </authorList>
    </citation>
    <scope>NUCLEOTIDE SEQUENCE [LARGE SCALE GENOMIC DNA]</scope>
    <source>
        <strain evidence="3">cv. Chardonnay</strain>
        <tissue evidence="2">Leaf</tissue>
    </source>
</reference>
<evidence type="ECO:0000313" key="2">
    <source>
        <dbReference type="EMBL" id="RVW79091.1"/>
    </source>
</evidence>
<dbReference type="Gene3D" id="3.30.70.270">
    <property type="match status" value="1"/>
</dbReference>
<dbReference type="Gene3D" id="3.10.10.10">
    <property type="entry name" value="HIV Type 1 Reverse Transcriptase, subunit A, domain 1"/>
    <property type="match status" value="1"/>
</dbReference>
<dbReference type="InterPro" id="IPR043502">
    <property type="entry name" value="DNA/RNA_pol_sf"/>
</dbReference>
<keyword evidence="2" id="KW-0695">RNA-directed DNA polymerase</keyword>
<dbReference type="CDD" id="cd01647">
    <property type="entry name" value="RT_LTR"/>
    <property type="match status" value="1"/>
</dbReference>
<dbReference type="PANTHER" id="PTHR24559:SF436">
    <property type="entry name" value="RNA-DIRECTED DNA POLYMERASE HOMOLOG"/>
    <property type="match status" value="1"/>
</dbReference>
<keyword evidence="2" id="KW-0808">Transferase</keyword>
<dbReference type="PANTHER" id="PTHR24559">
    <property type="entry name" value="TRANSPOSON TY3-I GAG-POL POLYPROTEIN"/>
    <property type="match status" value="1"/>
</dbReference>
<dbReference type="Proteomes" id="UP000288805">
    <property type="component" value="Unassembled WGS sequence"/>
</dbReference>
<dbReference type="PROSITE" id="PS50878">
    <property type="entry name" value="RT_POL"/>
    <property type="match status" value="1"/>
</dbReference>
<sequence length="404" mass="46117">MPKTPQIKGLMYVEALVNGKATKALVDIGATHNFVSEDEATRLELQASKEGGWLKAVNSAAKPSHGVAHGVTMHIGSWEGRVDFTVAPMDDSKMVLGWTSYRRSSRATTVPTLNGNPRGGEAMHGPYSHRRKEVTYLATLKEERNDGSGEPMPKEIKGVLDKFKDVMPLELPKRLPPRREEDHKIKLELRAKPPAMGPYRMAPPELEELRRQLKELLDAVFIQPSKAPYGAPVLFQKKHDGSLRMCIDYRALNKVTVKNKYPIPLIADLFDQLGRARYFTKIDLRSGYYQVRIAEGDEPKTTCVTRYDSYKFLVMPFGLTNALATFCTLMNKIFHPYLDKFVMVYLDDIVIYSNTLKEQVEHLRKVFKILRQNELYVKKEKFSFAKKESELPRTSHQRWQADDG</sequence>
<protein>
    <submittedName>
        <fullName evidence="2">RNA-directed DNA polymerase-like</fullName>
    </submittedName>
</protein>
<dbReference type="Gene3D" id="2.40.70.10">
    <property type="entry name" value="Acid Proteases"/>
    <property type="match status" value="1"/>
</dbReference>
<keyword evidence="2" id="KW-0548">Nucleotidyltransferase</keyword>
<dbReference type="Pfam" id="PF00078">
    <property type="entry name" value="RVT_1"/>
    <property type="match status" value="1"/>
</dbReference>
<evidence type="ECO:0000259" key="1">
    <source>
        <dbReference type="PROSITE" id="PS50878"/>
    </source>
</evidence>
<dbReference type="Pfam" id="PF13975">
    <property type="entry name" value="gag-asp_proteas"/>
    <property type="match status" value="1"/>
</dbReference>
<dbReference type="GO" id="GO:0003964">
    <property type="term" value="F:RNA-directed DNA polymerase activity"/>
    <property type="evidence" value="ECO:0007669"/>
    <property type="project" value="UniProtKB-KW"/>
</dbReference>